<feature type="domain" description="CCHC-type" evidence="6">
    <location>
        <begin position="280"/>
        <end position="294"/>
    </location>
</feature>
<dbReference type="InterPro" id="IPR001878">
    <property type="entry name" value="Znf_CCHC"/>
</dbReference>
<gene>
    <name evidence="8" type="ORF">D0Y65_038990</name>
</gene>
<keyword evidence="3" id="KW-0862">Zinc</keyword>
<evidence type="ECO:0000256" key="1">
    <source>
        <dbReference type="ARBA" id="ARBA00022723"/>
    </source>
</evidence>
<dbReference type="AlphaFoldDB" id="A0A445H854"/>
<evidence type="ECO:0008006" key="10">
    <source>
        <dbReference type="Google" id="ProtNLM"/>
    </source>
</evidence>
<dbReference type="EMBL" id="QZWG01000014">
    <property type="protein sequence ID" value="RZB69451.1"/>
    <property type="molecule type" value="Genomic_DNA"/>
</dbReference>
<evidence type="ECO:0000259" key="7">
    <source>
        <dbReference type="PROSITE" id="PS50966"/>
    </source>
</evidence>
<accession>A0A445H854</accession>
<feature type="region of interest" description="Disordered" evidence="5">
    <location>
        <begin position="325"/>
        <end position="347"/>
    </location>
</feature>
<keyword evidence="9" id="KW-1185">Reference proteome</keyword>
<evidence type="ECO:0000256" key="4">
    <source>
        <dbReference type="PROSITE-ProRule" id="PRU00047"/>
    </source>
</evidence>
<evidence type="ECO:0000256" key="2">
    <source>
        <dbReference type="ARBA" id="ARBA00022771"/>
    </source>
</evidence>
<dbReference type="Pfam" id="PF04434">
    <property type="entry name" value="SWIM"/>
    <property type="match status" value="1"/>
</dbReference>
<protein>
    <recommendedName>
        <fullName evidence="10">SWIM-type domain-containing protein</fullName>
    </recommendedName>
</protein>
<dbReference type="InterPro" id="IPR006564">
    <property type="entry name" value="Znf_PMZ"/>
</dbReference>
<feature type="domain" description="SWIM-type" evidence="7">
    <location>
        <begin position="209"/>
        <end position="241"/>
    </location>
</feature>
<reference evidence="8 9" key="1">
    <citation type="submission" date="2018-09" db="EMBL/GenBank/DDBJ databases">
        <title>A high-quality reference genome of wild soybean provides a powerful tool to mine soybean genomes.</title>
        <authorList>
            <person name="Xie M."/>
            <person name="Chung C.Y.L."/>
            <person name="Li M.-W."/>
            <person name="Wong F.-L."/>
            <person name="Chan T.-F."/>
            <person name="Lam H.-M."/>
        </authorList>
    </citation>
    <scope>NUCLEOTIDE SEQUENCE [LARGE SCALE GENOMIC DNA]</scope>
    <source>
        <strain evidence="9">cv. W05</strain>
        <tissue evidence="8">Hypocotyl of etiolated seedlings</tissue>
    </source>
</reference>
<dbReference type="PANTHER" id="PTHR31973">
    <property type="entry name" value="POLYPROTEIN, PUTATIVE-RELATED"/>
    <property type="match status" value="1"/>
</dbReference>
<dbReference type="PANTHER" id="PTHR31973:SF197">
    <property type="entry name" value="SWIM-TYPE DOMAIN-CONTAINING PROTEIN"/>
    <property type="match status" value="1"/>
</dbReference>
<sequence>MTTGRFRLNSIFLNGDATDPGVHVSMYVSCPVSVFHKVLWKREALQAFRLLRDNNFWKPIHLRRSGLKLSHLTFLLFVETSMDLVEVSPFVFVGGGRVHEESLLNVVERWKCLLFAILSICVEVLGSTRPTKEQTVRLRTHHGWMLIYKPSTMYVNGEIVEEEWGWDVDTMSYIDLTKIKSHDVEAWKDLERLNPAAWTRSAFKGMEKFVVNLKQQTCSCRKWELTGIPCTHSIACMWINVMLPPVMRRAPGKPKKTRNKRNDESTKRSNPPRQSKLVVCKKCGKIGHNKRTCKGKTSADRIIPKWGNKNLKRQATCPTTIVTKKQKNASNTSQTTSAGNQGVHDVTSGASTLHKHTMRLWASEVYDEELLSMPRFMDDTQTLGFRDDTKSFTRTTRQQRRQGTHKQHWVVASMTTRTKSQNVLGLGISGMWLLGFLSQ</sequence>
<dbReference type="Proteomes" id="UP000289340">
    <property type="component" value="Chromosome 14"/>
</dbReference>
<dbReference type="SMART" id="SM00575">
    <property type="entry name" value="ZnF_PMZ"/>
    <property type="match status" value="1"/>
</dbReference>
<feature type="compositionally biased region" description="Polar residues" evidence="5">
    <location>
        <begin position="325"/>
        <end position="340"/>
    </location>
</feature>
<keyword evidence="2 4" id="KW-0863">Zinc-finger</keyword>
<evidence type="ECO:0000313" key="9">
    <source>
        <dbReference type="Proteomes" id="UP000289340"/>
    </source>
</evidence>
<dbReference type="InterPro" id="IPR007527">
    <property type="entry name" value="Znf_SWIM"/>
</dbReference>
<dbReference type="PROSITE" id="PS50158">
    <property type="entry name" value="ZF_CCHC"/>
    <property type="match status" value="1"/>
</dbReference>
<feature type="compositionally biased region" description="Basic residues" evidence="5">
    <location>
        <begin position="250"/>
        <end position="259"/>
    </location>
</feature>
<dbReference type="GO" id="GO:0008270">
    <property type="term" value="F:zinc ion binding"/>
    <property type="evidence" value="ECO:0007669"/>
    <property type="project" value="UniProtKB-KW"/>
</dbReference>
<comment type="caution">
    <text evidence="8">The sequence shown here is derived from an EMBL/GenBank/DDBJ whole genome shotgun (WGS) entry which is preliminary data.</text>
</comment>
<organism evidence="8 9">
    <name type="scientific">Glycine soja</name>
    <name type="common">Wild soybean</name>
    <dbReference type="NCBI Taxonomy" id="3848"/>
    <lineage>
        <taxon>Eukaryota</taxon>
        <taxon>Viridiplantae</taxon>
        <taxon>Streptophyta</taxon>
        <taxon>Embryophyta</taxon>
        <taxon>Tracheophyta</taxon>
        <taxon>Spermatophyta</taxon>
        <taxon>Magnoliopsida</taxon>
        <taxon>eudicotyledons</taxon>
        <taxon>Gunneridae</taxon>
        <taxon>Pentapetalae</taxon>
        <taxon>rosids</taxon>
        <taxon>fabids</taxon>
        <taxon>Fabales</taxon>
        <taxon>Fabaceae</taxon>
        <taxon>Papilionoideae</taxon>
        <taxon>50 kb inversion clade</taxon>
        <taxon>NPAAA clade</taxon>
        <taxon>indigoferoid/millettioid clade</taxon>
        <taxon>Phaseoleae</taxon>
        <taxon>Glycine</taxon>
        <taxon>Glycine subgen. Soja</taxon>
    </lineage>
</organism>
<dbReference type="SUPFAM" id="SSF57756">
    <property type="entry name" value="Retrovirus zinc finger-like domains"/>
    <property type="match status" value="1"/>
</dbReference>
<dbReference type="GO" id="GO:0003676">
    <property type="term" value="F:nucleic acid binding"/>
    <property type="evidence" value="ECO:0007669"/>
    <property type="project" value="InterPro"/>
</dbReference>
<dbReference type="InterPro" id="IPR036875">
    <property type="entry name" value="Znf_CCHC_sf"/>
</dbReference>
<keyword evidence="1" id="KW-0479">Metal-binding</keyword>
<feature type="region of interest" description="Disordered" evidence="5">
    <location>
        <begin position="247"/>
        <end position="275"/>
    </location>
</feature>
<dbReference type="PROSITE" id="PS50966">
    <property type="entry name" value="ZF_SWIM"/>
    <property type="match status" value="1"/>
</dbReference>
<evidence type="ECO:0000313" key="8">
    <source>
        <dbReference type="EMBL" id="RZB69451.1"/>
    </source>
</evidence>
<proteinExistence type="predicted"/>
<evidence type="ECO:0000259" key="6">
    <source>
        <dbReference type="PROSITE" id="PS50158"/>
    </source>
</evidence>
<evidence type="ECO:0000256" key="5">
    <source>
        <dbReference type="SAM" id="MobiDB-lite"/>
    </source>
</evidence>
<name>A0A445H854_GLYSO</name>
<evidence type="ECO:0000256" key="3">
    <source>
        <dbReference type="ARBA" id="ARBA00022833"/>
    </source>
</evidence>